<protein>
    <submittedName>
        <fullName evidence="2">Uncharacterized protein</fullName>
    </submittedName>
</protein>
<evidence type="ECO:0000313" key="2">
    <source>
        <dbReference type="EMBL" id="AVK76512.1"/>
    </source>
</evidence>
<proteinExistence type="predicted"/>
<feature type="region of interest" description="Disordered" evidence="1">
    <location>
        <begin position="217"/>
        <end position="242"/>
    </location>
</feature>
<name>A0A2U7UDM7_9VIRU</name>
<dbReference type="KEGG" id="vg:36843225"/>
<gene>
    <name evidence="2" type="ORF">pneo_cds_905</name>
</gene>
<dbReference type="GeneID" id="36843225"/>
<dbReference type="Proteomes" id="UP000249287">
    <property type="component" value="Segment"/>
</dbReference>
<evidence type="ECO:0000256" key="1">
    <source>
        <dbReference type="SAM" id="MobiDB-lite"/>
    </source>
</evidence>
<accession>A0A2U7UDM7</accession>
<reference evidence="2" key="1">
    <citation type="journal article" date="2018" name="Nat. Commun.">
        <title>Diversity and evolution of the emerging Pandoraviridae family.</title>
        <authorList>
            <person name="Legendre M."/>
            <person name="Fabre E."/>
            <person name="Poirot O."/>
            <person name="Jeudy S."/>
            <person name="Lartigue A."/>
            <person name="Alempic J.M."/>
            <person name="Beucher L."/>
            <person name="Philippe N."/>
            <person name="Bertaux L."/>
            <person name="Christo-Foroux E."/>
            <person name="Labadie K."/>
            <person name="Coute Y."/>
            <person name="Abergel C."/>
            <person name="Claverie J.M."/>
        </authorList>
    </citation>
    <scope>NUCLEOTIDE SEQUENCE [LARGE SCALE GENOMIC DNA]</scope>
    <source>
        <strain evidence="2">Neocaledonia</strain>
    </source>
</reference>
<organism evidence="2">
    <name type="scientific">Pandoravirus neocaledonia</name>
    <dbReference type="NCBI Taxonomy" id="2107708"/>
    <lineage>
        <taxon>Viruses</taxon>
        <taxon>Pandoravirus</taxon>
    </lineage>
</organism>
<feature type="region of interest" description="Disordered" evidence="1">
    <location>
        <begin position="134"/>
        <end position="196"/>
    </location>
</feature>
<feature type="region of interest" description="Disordered" evidence="1">
    <location>
        <begin position="33"/>
        <end position="55"/>
    </location>
</feature>
<sequence length="487" mass="51291">MADTTPVAPKRRFAKRTNRGLRAASIAAAAIGSLMPPSETAPSDGHAVSTATPADDAMDIANQKALACGVDSTSPDVTCAAKDGEAPIESDVVAAAPVESAQRESTPLDDGAIIALLDSVLADPKTTVVTISCSKQKRPRDYDESADDAPVGEDLQGPFKKARVDPDDQADKGHDGGDDTARASLGGADGAPDDAENRMDVAADTVAAFSLPADESANTYADNGYNQGGAVDESGNQESRDQVNEQEEVDLYDEEAAMRAYEASVAALDCYREATKRNGLMRLYILIEYLTALVGCGHCASFEIGPETPSLKRVTFSAMGEGRASVGTLQRVAWTVRGGSVPVTKGTALRPFGTAVGSLVADPDTLRALYADWAPALNGRGTPTARNRIVLRLVLTRNADRRVACRPLAWLMDDCRNDADAQTALPAGRQRVSVRLDALWRRYLAHDDTIKKAAVQAGLYRCGMSTATTTTRPGTAAPVTPGLISLP</sequence>
<dbReference type="RefSeq" id="YP_009482515.1">
    <property type="nucleotide sequence ID" value="NC_037666.1"/>
</dbReference>
<feature type="compositionally biased region" description="Basic and acidic residues" evidence="1">
    <location>
        <begin position="162"/>
        <end position="181"/>
    </location>
</feature>
<dbReference type="EMBL" id="MG011690">
    <property type="protein sequence ID" value="AVK76512.1"/>
    <property type="molecule type" value="Genomic_DNA"/>
</dbReference>